<dbReference type="EMBL" id="WTMY01000009">
    <property type="protein sequence ID" value="MWL44362.1"/>
    <property type="molecule type" value="Genomic_DNA"/>
</dbReference>
<comment type="caution">
    <text evidence="1">The sequence shown here is derived from an EMBL/GenBank/DDBJ whole genome shotgun (WGS) entry which is preliminary data.</text>
</comment>
<sequence>MPVTEHAQRRAARADALVTAQLAFALNGYSFDGLAERHCQTLNREALLRQASTPLQRYCLLNDCEPWECLAAVLNRFRRREDGARLWPTYRMAREVFNGTVHPVDKTRDEIFQSVQRRLFLPKPVHAEVIQHLRAMGLTGDNHQ</sequence>
<dbReference type="AlphaFoldDB" id="A0A6L6ZRK7"/>
<dbReference type="Proteomes" id="UP000487258">
    <property type="component" value="Unassembled WGS sequence"/>
</dbReference>
<accession>A0A6L6ZRK7</accession>
<evidence type="ECO:0000313" key="1">
    <source>
        <dbReference type="EMBL" id="MWL44362.1"/>
    </source>
</evidence>
<protein>
    <submittedName>
        <fullName evidence="1">Uncharacterized protein</fullName>
    </submittedName>
</protein>
<dbReference type="RefSeq" id="WP_160445362.1">
    <property type="nucleotide sequence ID" value="NZ_WTMY01000009.1"/>
</dbReference>
<reference evidence="1 2" key="1">
    <citation type="submission" date="2019-12" db="EMBL/GenBank/DDBJ databases">
        <title>Enteriobacteria Tanzani isolates_10432.</title>
        <authorList>
            <person name="Subbiah M."/>
            <person name="Call D."/>
        </authorList>
    </citation>
    <scope>NUCLEOTIDE SEQUENCE [LARGE SCALE GENOMIC DNA]</scope>
    <source>
        <strain evidence="1 2">10432wF6</strain>
    </source>
</reference>
<gene>
    <name evidence="1" type="ORF">GQM04_02175</name>
</gene>
<evidence type="ECO:0000313" key="2">
    <source>
        <dbReference type="Proteomes" id="UP000487258"/>
    </source>
</evidence>
<organism evidence="1 2">
    <name type="scientific">Escherichia coli</name>
    <dbReference type="NCBI Taxonomy" id="562"/>
    <lineage>
        <taxon>Bacteria</taxon>
        <taxon>Pseudomonadati</taxon>
        <taxon>Pseudomonadota</taxon>
        <taxon>Gammaproteobacteria</taxon>
        <taxon>Enterobacterales</taxon>
        <taxon>Enterobacteriaceae</taxon>
        <taxon>Escherichia</taxon>
    </lineage>
</organism>
<proteinExistence type="predicted"/>
<name>A0A6L6ZRK7_ECOLX</name>